<name>A0AAE1E418_9GAST</name>
<dbReference type="AlphaFoldDB" id="A0AAE1E418"/>
<gene>
    <name evidence="1" type="ORF">RRG08_019222</name>
</gene>
<evidence type="ECO:0000313" key="2">
    <source>
        <dbReference type="Proteomes" id="UP001283361"/>
    </source>
</evidence>
<evidence type="ECO:0000313" key="1">
    <source>
        <dbReference type="EMBL" id="KAK3793619.1"/>
    </source>
</evidence>
<organism evidence="1 2">
    <name type="scientific">Elysia crispata</name>
    <name type="common">lettuce slug</name>
    <dbReference type="NCBI Taxonomy" id="231223"/>
    <lineage>
        <taxon>Eukaryota</taxon>
        <taxon>Metazoa</taxon>
        <taxon>Spiralia</taxon>
        <taxon>Lophotrochozoa</taxon>
        <taxon>Mollusca</taxon>
        <taxon>Gastropoda</taxon>
        <taxon>Heterobranchia</taxon>
        <taxon>Euthyneura</taxon>
        <taxon>Panpulmonata</taxon>
        <taxon>Sacoglossa</taxon>
        <taxon>Placobranchoidea</taxon>
        <taxon>Plakobranchidae</taxon>
        <taxon>Elysia</taxon>
    </lineage>
</organism>
<proteinExistence type="predicted"/>
<dbReference type="EMBL" id="JAWDGP010001203">
    <property type="protein sequence ID" value="KAK3793619.1"/>
    <property type="molecule type" value="Genomic_DNA"/>
</dbReference>
<comment type="caution">
    <text evidence="1">The sequence shown here is derived from an EMBL/GenBank/DDBJ whole genome shotgun (WGS) entry which is preliminary data.</text>
</comment>
<reference evidence="1" key="1">
    <citation type="journal article" date="2023" name="G3 (Bethesda)">
        <title>A reference genome for the long-term kleptoplast-retaining sea slug Elysia crispata morphotype clarki.</title>
        <authorList>
            <person name="Eastman K.E."/>
            <person name="Pendleton A.L."/>
            <person name="Shaikh M.A."/>
            <person name="Suttiyut T."/>
            <person name="Ogas R."/>
            <person name="Tomko P."/>
            <person name="Gavelis G."/>
            <person name="Widhalm J.R."/>
            <person name="Wisecaver J.H."/>
        </authorList>
    </citation>
    <scope>NUCLEOTIDE SEQUENCE</scope>
    <source>
        <strain evidence="1">ECLA1</strain>
    </source>
</reference>
<keyword evidence="2" id="KW-1185">Reference proteome</keyword>
<sequence length="121" mass="13475">MSRPKIQRPSHESGRGSQTECPLSVIITTVWGNYKKTCPAWPAAADSSTLALKWKEFICSRHIDLASPSTTVISSRSLVKTFWSFSKTRLLAQTSNARSLVLVWTIIGMKQSEPNLTQHLS</sequence>
<dbReference type="Proteomes" id="UP001283361">
    <property type="component" value="Unassembled WGS sequence"/>
</dbReference>
<accession>A0AAE1E418</accession>
<protein>
    <submittedName>
        <fullName evidence="1">Uncharacterized protein</fullName>
    </submittedName>
</protein>